<accession>A0ABN2ZIZ3</accession>
<evidence type="ECO:0000313" key="4">
    <source>
        <dbReference type="Proteomes" id="UP001501771"/>
    </source>
</evidence>
<keyword evidence="2" id="KW-1133">Transmembrane helix</keyword>
<reference evidence="3 4" key="1">
    <citation type="journal article" date="2019" name="Int. J. Syst. Evol. Microbiol.">
        <title>The Global Catalogue of Microorganisms (GCM) 10K type strain sequencing project: providing services to taxonomists for standard genome sequencing and annotation.</title>
        <authorList>
            <consortium name="The Broad Institute Genomics Platform"/>
            <consortium name="The Broad Institute Genome Sequencing Center for Infectious Disease"/>
            <person name="Wu L."/>
            <person name="Ma J."/>
        </authorList>
    </citation>
    <scope>NUCLEOTIDE SEQUENCE [LARGE SCALE GENOMIC DNA]</scope>
    <source>
        <strain evidence="3 4">JCM 16022</strain>
    </source>
</reference>
<keyword evidence="2" id="KW-0812">Transmembrane</keyword>
<evidence type="ECO:0000256" key="2">
    <source>
        <dbReference type="SAM" id="Phobius"/>
    </source>
</evidence>
<gene>
    <name evidence="3" type="ORF">GCM10009844_14230</name>
</gene>
<protein>
    <recommendedName>
        <fullName evidence="5">Exo-alpha-sialidase</fullName>
    </recommendedName>
</protein>
<proteinExistence type="predicted"/>
<dbReference type="RefSeq" id="WP_344149522.1">
    <property type="nucleotide sequence ID" value="NZ_BAAAQR010000003.1"/>
</dbReference>
<feature type="transmembrane region" description="Helical" evidence="2">
    <location>
        <begin position="37"/>
        <end position="57"/>
    </location>
</feature>
<keyword evidence="4" id="KW-1185">Reference proteome</keyword>
<evidence type="ECO:0000256" key="1">
    <source>
        <dbReference type="SAM" id="MobiDB-lite"/>
    </source>
</evidence>
<name>A0ABN2ZIZ3_9ACTN</name>
<comment type="caution">
    <text evidence="3">The sequence shown here is derived from an EMBL/GenBank/DDBJ whole genome shotgun (WGS) entry which is preliminary data.</text>
</comment>
<evidence type="ECO:0000313" key="3">
    <source>
        <dbReference type="EMBL" id="GAA2142740.1"/>
    </source>
</evidence>
<sequence>MPELDELRGLAGRIRQPSLEAIVSTARRRRRRAMTTAVSVGATVALLAGASTLLTGYDDRSAPPAHDPAPGPTTPERIVTGEGSRLIQAATSLDDLDVRIAVWEADCPDCEPGAGRPTGSALALTTDGFSSTTYVTNPIDPHPKPGELSEYTGPRIESPTRDLFLIIDTEKPDEWLVRSDGTMQRVERVTTKLAPTDPRLWFRCHPTEKPAAWKGVPIIDPAHLFPWCALDPDSATAYEWPARWNGSVPLPVAGEEPWGIDDRWQPTFAWWEVDGQRLRRFLADGVGDARGKVWNFPTHGPLFFTRLDHEPEIELLVPGEGTDAQIVRRDAPDAPFTTQFDLMTGTPDGALLAVQTSPETAIWRAEDLDRGDFELVEESATNGDTELTQSAWTHEPIIVGDRIYVMTRQGVATSDDDGHTWTEITTWR</sequence>
<feature type="region of interest" description="Disordered" evidence="1">
    <location>
        <begin position="57"/>
        <end position="77"/>
    </location>
</feature>
<dbReference type="EMBL" id="BAAAQR010000003">
    <property type="protein sequence ID" value="GAA2142740.1"/>
    <property type="molecule type" value="Genomic_DNA"/>
</dbReference>
<dbReference type="Proteomes" id="UP001501771">
    <property type="component" value="Unassembled WGS sequence"/>
</dbReference>
<evidence type="ECO:0008006" key="5">
    <source>
        <dbReference type="Google" id="ProtNLM"/>
    </source>
</evidence>
<keyword evidence="2" id="KW-0472">Membrane</keyword>
<organism evidence="3 4">
    <name type="scientific">Nocardioides koreensis</name>
    <dbReference type="NCBI Taxonomy" id="433651"/>
    <lineage>
        <taxon>Bacteria</taxon>
        <taxon>Bacillati</taxon>
        <taxon>Actinomycetota</taxon>
        <taxon>Actinomycetes</taxon>
        <taxon>Propionibacteriales</taxon>
        <taxon>Nocardioidaceae</taxon>
        <taxon>Nocardioides</taxon>
    </lineage>
</organism>